<organism evidence="1 2">
    <name type="scientific">Cirrhinus mrigala</name>
    <name type="common">Mrigala</name>
    <dbReference type="NCBI Taxonomy" id="683832"/>
    <lineage>
        <taxon>Eukaryota</taxon>
        <taxon>Metazoa</taxon>
        <taxon>Chordata</taxon>
        <taxon>Craniata</taxon>
        <taxon>Vertebrata</taxon>
        <taxon>Euteleostomi</taxon>
        <taxon>Actinopterygii</taxon>
        <taxon>Neopterygii</taxon>
        <taxon>Teleostei</taxon>
        <taxon>Ostariophysi</taxon>
        <taxon>Cypriniformes</taxon>
        <taxon>Cyprinidae</taxon>
        <taxon>Labeoninae</taxon>
        <taxon>Labeonini</taxon>
        <taxon>Cirrhinus</taxon>
    </lineage>
</organism>
<proteinExistence type="predicted"/>
<keyword evidence="2" id="KW-1185">Reference proteome</keyword>
<dbReference type="PANTHER" id="PTHR31367:SF5">
    <property type="entry name" value="CYTOSOLIC 5'-NUCLEOTIDASE 1A"/>
    <property type="match status" value="1"/>
</dbReference>
<dbReference type="EMBL" id="JAMKFB020000013">
    <property type="protein sequence ID" value="KAL0178163.1"/>
    <property type="molecule type" value="Genomic_DNA"/>
</dbReference>
<feature type="non-terminal residue" evidence="1">
    <location>
        <position position="1"/>
    </location>
</feature>
<dbReference type="Proteomes" id="UP001529510">
    <property type="component" value="Unassembled WGS sequence"/>
</dbReference>
<comment type="caution">
    <text evidence="1">The sequence shown here is derived from an EMBL/GenBank/DDBJ whole genome shotgun (WGS) entry which is preliminary data.</text>
</comment>
<dbReference type="AlphaFoldDB" id="A0ABD0PVV1"/>
<protein>
    <submittedName>
        <fullName evidence="1">Uncharacterized protein</fullName>
    </submittedName>
</protein>
<name>A0ABD0PVV1_CIRMR</name>
<dbReference type="Pfam" id="PF06189">
    <property type="entry name" value="5-nucleotidase"/>
    <property type="match status" value="1"/>
</dbReference>
<gene>
    <name evidence="1" type="ORF">M9458_027057</name>
</gene>
<evidence type="ECO:0000313" key="2">
    <source>
        <dbReference type="Proteomes" id="UP001529510"/>
    </source>
</evidence>
<accession>A0ABD0PVV1</accession>
<sequence length="98" mass="10973">LNIEIAQEKPILDLLREIKPVLYLSTNPQNVKEAIRAGYGAATMFQKDYGEHSAEVLRVAFDGDGVLFSDESERVNNEKGLEAFFQNERDKEGTSLAL</sequence>
<reference evidence="1 2" key="1">
    <citation type="submission" date="2024-05" db="EMBL/GenBank/DDBJ databases">
        <title>Genome sequencing and assembly of Indian major carp, Cirrhinus mrigala (Hamilton, 1822).</title>
        <authorList>
            <person name="Mohindra V."/>
            <person name="Chowdhury L.M."/>
            <person name="Lal K."/>
            <person name="Jena J.K."/>
        </authorList>
    </citation>
    <scope>NUCLEOTIDE SEQUENCE [LARGE SCALE GENOMIC DNA]</scope>
    <source>
        <strain evidence="1">CM1030</strain>
        <tissue evidence="1">Blood</tissue>
    </source>
</reference>
<dbReference type="PANTHER" id="PTHR31367">
    <property type="entry name" value="CYTOSOLIC 5'-NUCLEOTIDASE 1 FAMILY MEMBER"/>
    <property type="match status" value="1"/>
</dbReference>
<evidence type="ECO:0000313" key="1">
    <source>
        <dbReference type="EMBL" id="KAL0178163.1"/>
    </source>
</evidence>
<feature type="non-terminal residue" evidence="1">
    <location>
        <position position="98"/>
    </location>
</feature>
<dbReference type="InterPro" id="IPR010394">
    <property type="entry name" value="5-nucleotidase"/>
</dbReference>